<dbReference type="HOGENOM" id="CLU_013566_0_0_1"/>
<dbReference type="STRING" id="1182544.W9VTL7"/>
<feature type="compositionally biased region" description="Basic and acidic residues" evidence="1">
    <location>
        <begin position="418"/>
        <end position="434"/>
    </location>
</feature>
<dbReference type="AlphaFoldDB" id="W9VTL7"/>
<dbReference type="Proteomes" id="UP000019473">
    <property type="component" value="Unassembled WGS sequence"/>
</dbReference>
<reference evidence="2 3" key="1">
    <citation type="submission" date="2013-03" db="EMBL/GenBank/DDBJ databases">
        <title>The Genome Sequence of Cladophialophora yegresii CBS 114405.</title>
        <authorList>
            <consortium name="The Broad Institute Genomics Platform"/>
            <person name="Cuomo C."/>
            <person name="de Hoog S."/>
            <person name="Gorbushina A."/>
            <person name="Walker B."/>
            <person name="Young S.K."/>
            <person name="Zeng Q."/>
            <person name="Gargeya S."/>
            <person name="Fitzgerald M."/>
            <person name="Haas B."/>
            <person name="Abouelleil A."/>
            <person name="Allen A.W."/>
            <person name="Alvarado L."/>
            <person name="Arachchi H.M."/>
            <person name="Berlin A.M."/>
            <person name="Chapman S.B."/>
            <person name="Gainer-Dewar J."/>
            <person name="Goldberg J."/>
            <person name="Griggs A."/>
            <person name="Gujja S."/>
            <person name="Hansen M."/>
            <person name="Howarth C."/>
            <person name="Imamovic A."/>
            <person name="Ireland A."/>
            <person name="Larimer J."/>
            <person name="McCowan C."/>
            <person name="Murphy C."/>
            <person name="Pearson M."/>
            <person name="Poon T.W."/>
            <person name="Priest M."/>
            <person name="Roberts A."/>
            <person name="Saif S."/>
            <person name="Shea T."/>
            <person name="Sisk P."/>
            <person name="Sykes S."/>
            <person name="Wortman J."/>
            <person name="Nusbaum C."/>
            <person name="Birren B."/>
        </authorList>
    </citation>
    <scope>NUCLEOTIDE SEQUENCE [LARGE SCALE GENOMIC DNA]</scope>
    <source>
        <strain evidence="2 3">CBS 114405</strain>
    </source>
</reference>
<proteinExistence type="predicted"/>
<feature type="region of interest" description="Disordered" evidence="1">
    <location>
        <begin position="414"/>
        <end position="441"/>
    </location>
</feature>
<evidence type="ECO:0000256" key="1">
    <source>
        <dbReference type="SAM" id="MobiDB-lite"/>
    </source>
</evidence>
<accession>W9VTL7</accession>
<dbReference type="eggNOG" id="ENOG502S1FV">
    <property type="taxonomic scope" value="Eukaryota"/>
</dbReference>
<protein>
    <submittedName>
        <fullName evidence="2">Uncharacterized protein</fullName>
    </submittedName>
</protein>
<evidence type="ECO:0000313" key="2">
    <source>
        <dbReference type="EMBL" id="EXJ55506.1"/>
    </source>
</evidence>
<keyword evidence="3" id="KW-1185">Reference proteome</keyword>
<sequence>MDVSAPAVLARLPRPSRPDGIYFGAVHGVRDGLKKRRKEICAAVDGDSVGLYEVENGSILASFPVPPSSRFLGPPCSIREKTDGLNTRWTYCAIKREALRVEAFQTSGDDSTRPAFFASPPLQDQDSPVTLLDVLPGNRGKRVLVVQQNGSVTIFSGDLQSMSSGLSLASQHEKSIRTLAIQNATLPEARKTIFKQRPDIATAVAPDTSCLAVAYVQSVQCGAVDTFRYGVWAIDAVEQNSASSGRFLHPLFEHEISLAGNRPNVLNDKSCTFDSRASYLAVRAGQRFISYDLTGLVPSLASTLHLRSSGPHGIMPISPAFAICWRDESLQLYDLKYQSVQAQKDIKQANLKRKLNTPHEGSGPVDFVAYYPQLARIIGRRRHQLVAIDITASGSRRLLEKGSSLLHNIGRGINRQDSTVKHPEKKLSSGHDKSMVASSPSADWESVRQRLDQLTLSGDVAGFETVVANDIWKSRSLDESHGEALTVPDFKVNYLLSKIFHTTVGSNAAYNDRSTSQKRVQIQVYSPKLISWISGQGLLSSRHVERALETTSFDAGQKLGACAIAQALLDADPSCHLLVCCIENGFSQYVEEQAAVVQLLIQRALASLSETAAAEPKPRTKGTMDVDLVSDAPEMQVQSLSATSAENPWLPTPVQGALIAALNRFGTAAGLTISTNLKALLSQTEVLALIQFLRQQLFKAGHTRSLQSQPMTEEVPRTVRFDATIKLLSACVDAMGPLGFFAALDNEDFVDTLVPELATEVTNTKQSLEDVAELRGILREALRFQESVQRQRAAGARSRAHAASNTAQQRPGAIVTVYSEAVDGEENPQAGSMLPLSLKAQDVVTAGKIRKGGGQVKQRSIRQKRMLERRAKGGYTFERLVL</sequence>
<dbReference type="OrthoDB" id="5330858at2759"/>
<dbReference type="VEuPathDB" id="FungiDB:A1O7_08434"/>
<gene>
    <name evidence="2" type="ORF">A1O7_08434</name>
</gene>
<dbReference type="RefSeq" id="XP_007760616.1">
    <property type="nucleotide sequence ID" value="XM_007762426.1"/>
</dbReference>
<dbReference type="EMBL" id="AMGW01000006">
    <property type="protein sequence ID" value="EXJ55506.1"/>
    <property type="molecule type" value="Genomic_DNA"/>
</dbReference>
<name>W9VTL7_9EURO</name>
<evidence type="ECO:0000313" key="3">
    <source>
        <dbReference type="Proteomes" id="UP000019473"/>
    </source>
</evidence>
<organism evidence="2 3">
    <name type="scientific">Cladophialophora yegresii CBS 114405</name>
    <dbReference type="NCBI Taxonomy" id="1182544"/>
    <lineage>
        <taxon>Eukaryota</taxon>
        <taxon>Fungi</taxon>
        <taxon>Dikarya</taxon>
        <taxon>Ascomycota</taxon>
        <taxon>Pezizomycotina</taxon>
        <taxon>Eurotiomycetes</taxon>
        <taxon>Chaetothyriomycetidae</taxon>
        <taxon>Chaetothyriales</taxon>
        <taxon>Herpotrichiellaceae</taxon>
        <taxon>Cladophialophora</taxon>
    </lineage>
</organism>
<dbReference type="GeneID" id="19183001"/>
<comment type="caution">
    <text evidence="2">The sequence shown here is derived from an EMBL/GenBank/DDBJ whole genome shotgun (WGS) entry which is preliminary data.</text>
</comment>